<organism evidence="1 2">
    <name type="scientific">Haematococcus lacustris</name>
    <name type="common">Green alga</name>
    <name type="synonym">Haematococcus pluvialis</name>
    <dbReference type="NCBI Taxonomy" id="44745"/>
    <lineage>
        <taxon>Eukaryota</taxon>
        <taxon>Viridiplantae</taxon>
        <taxon>Chlorophyta</taxon>
        <taxon>core chlorophytes</taxon>
        <taxon>Chlorophyceae</taxon>
        <taxon>CS clade</taxon>
        <taxon>Chlamydomonadales</taxon>
        <taxon>Haematococcaceae</taxon>
        <taxon>Haematococcus</taxon>
    </lineage>
</organism>
<evidence type="ECO:0000313" key="1">
    <source>
        <dbReference type="EMBL" id="GFH31135.1"/>
    </source>
</evidence>
<name>A0A6A0AEM3_HAELA</name>
<comment type="caution">
    <text evidence="1">The sequence shown here is derived from an EMBL/GenBank/DDBJ whole genome shotgun (WGS) entry which is preliminary data.</text>
</comment>
<feature type="non-terminal residue" evidence="1">
    <location>
        <position position="14"/>
    </location>
</feature>
<protein>
    <submittedName>
        <fullName evidence="1">Uncharacterized protein</fullName>
    </submittedName>
</protein>
<dbReference type="EMBL" id="BLLF01005396">
    <property type="protein sequence ID" value="GFH31135.1"/>
    <property type="molecule type" value="Genomic_DNA"/>
</dbReference>
<sequence length="14" mass="1772">YEYELDSTRGRKRV</sequence>
<accession>A0A6A0AEM3</accession>
<keyword evidence="2" id="KW-1185">Reference proteome</keyword>
<feature type="non-terminal residue" evidence="1">
    <location>
        <position position="1"/>
    </location>
</feature>
<dbReference type="Proteomes" id="UP000485058">
    <property type="component" value="Unassembled WGS sequence"/>
</dbReference>
<gene>
    <name evidence="1" type="ORF">HaLaN_30116</name>
</gene>
<evidence type="ECO:0000313" key="2">
    <source>
        <dbReference type="Proteomes" id="UP000485058"/>
    </source>
</evidence>
<proteinExistence type="predicted"/>
<reference evidence="1 2" key="1">
    <citation type="submission" date="2020-02" db="EMBL/GenBank/DDBJ databases">
        <title>Draft genome sequence of Haematococcus lacustris strain NIES-144.</title>
        <authorList>
            <person name="Morimoto D."/>
            <person name="Nakagawa S."/>
            <person name="Yoshida T."/>
            <person name="Sawayama S."/>
        </authorList>
    </citation>
    <scope>NUCLEOTIDE SEQUENCE [LARGE SCALE GENOMIC DNA]</scope>
    <source>
        <strain evidence="1 2">NIES-144</strain>
    </source>
</reference>